<evidence type="ECO:0000313" key="4">
    <source>
        <dbReference type="Proteomes" id="UP000326757"/>
    </source>
</evidence>
<dbReference type="PANTHER" id="PTHR48079">
    <property type="entry name" value="PROTEIN YEEZ"/>
    <property type="match status" value="1"/>
</dbReference>
<name>A0A5N6JRF6_MONLA</name>
<dbReference type="EMBL" id="VIGI01000015">
    <property type="protein sequence ID" value="KAB8291352.1"/>
    <property type="molecule type" value="Genomic_DNA"/>
</dbReference>
<dbReference type="SUPFAM" id="SSF51735">
    <property type="entry name" value="NAD(P)-binding Rossmann-fold domains"/>
    <property type="match status" value="1"/>
</dbReference>
<feature type="transmembrane region" description="Helical" evidence="1">
    <location>
        <begin position="15"/>
        <end position="35"/>
    </location>
</feature>
<organism evidence="3 4">
    <name type="scientific">Monilinia laxa</name>
    <name type="common">Brown rot fungus</name>
    <name type="synonym">Sclerotinia laxa</name>
    <dbReference type="NCBI Taxonomy" id="61186"/>
    <lineage>
        <taxon>Eukaryota</taxon>
        <taxon>Fungi</taxon>
        <taxon>Dikarya</taxon>
        <taxon>Ascomycota</taxon>
        <taxon>Pezizomycotina</taxon>
        <taxon>Leotiomycetes</taxon>
        <taxon>Helotiales</taxon>
        <taxon>Sclerotiniaceae</taxon>
        <taxon>Monilinia</taxon>
    </lineage>
</organism>
<comment type="caution">
    <text evidence="3">The sequence shown here is derived from an EMBL/GenBank/DDBJ whole genome shotgun (WGS) entry which is preliminary data.</text>
</comment>
<dbReference type="AlphaFoldDB" id="A0A5N6JRF6"/>
<dbReference type="InterPro" id="IPR036291">
    <property type="entry name" value="NAD(P)-bd_dom_sf"/>
</dbReference>
<dbReference type="Proteomes" id="UP000326757">
    <property type="component" value="Unassembled WGS sequence"/>
</dbReference>
<dbReference type="GO" id="GO:0005737">
    <property type="term" value="C:cytoplasm"/>
    <property type="evidence" value="ECO:0007669"/>
    <property type="project" value="TreeGrafter"/>
</dbReference>
<keyword evidence="1" id="KW-0812">Transmembrane</keyword>
<sequence>MRVTKKGEWMANNKVLILISGGFTGGVICIAARFITIYQLKAGWLPNLSGYLIFKPRRSFLCYWTVFWGTKYWCMFRVCCGATTLSRHGVDKFWRIIMGANIFITGGTGYIGGSVLDTIAKAHPEYEMFALLRSIPSNFPSLYPKIKIVKGDYDSVDIISSAASEADAVIHNGNSDHEASIKAIIHGITSNPAPDRPTYLLYLSGSGILSDFRTSRIPGTLNPKIWSDIEDLPSILNRPEGELHQNVEAILHAATAKYSTNVLRAAAMCPPDIYGQGFGPGKKNTIFFSAYVKEIHNLGLGKAFYVGEGENMKSWVHIGDLMRVYRGLIEKAVEGGENADWGKEGYYFASTQEASQKDIAVATGKILAKHGILKSADTVSIPTENLKEVDAMLSEWGILKLGRYLFASNSRTRADRAKKVLGYEGEEKEIWKYLEEELVGYSNK</sequence>
<evidence type="ECO:0000259" key="2">
    <source>
        <dbReference type="Pfam" id="PF01370"/>
    </source>
</evidence>
<keyword evidence="1" id="KW-0472">Membrane</keyword>
<evidence type="ECO:0000313" key="3">
    <source>
        <dbReference type="EMBL" id="KAB8291352.1"/>
    </source>
</evidence>
<dbReference type="InterPro" id="IPR001509">
    <property type="entry name" value="Epimerase_deHydtase"/>
</dbReference>
<accession>A0A5N6JRF6</accession>
<reference evidence="3 4" key="1">
    <citation type="submission" date="2019-06" db="EMBL/GenBank/DDBJ databases">
        <title>Genome Sequence of the Brown Rot Fungal Pathogen Monilinia laxa.</title>
        <authorList>
            <person name="De Miccolis Angelini R.M."/>
            <person name="Landi L."/>
            <person name="Abate D."/>
            <person name="Pollastro S."/>
            <person name="Romanazzi G."/>
            <person name="Faretra F."/>
        </authorList>
    </citation>
    <scope>NUCLEOTIDE SEQUENCE [LARGE SCALE GENOMIC DNA]</scope>
    <source>
        <strain evidence="3 4">Mlax316</strain>
    </source>
</reference>
<dbReference type="PANTHER" id="PTHR48079:SF6">
    <property type="entry name" value="NAD(P)-BINDING DOMAIN-CONTAINING PROTEIN-RELATED"/>
    <property type="match status" value="1"/>
</dbReference>
<gene>
    <name evidence="3" type="ORF">EYC80_010033</name>
</gene>
<proteinExistence type="predicted"/>
<dbReference type="GO" id="GO:0004029">
    <property type="term" value="F:aldehyde dehydrogenase (NAD+) activity"/>
    <property type="evidence" value="ECO:0007669"/>
    <property type="project" value="TreeGrafter"/>
</dbReference>
<dbReference type="OrthoDB" id="2130169at2759"/>
<protein>
    <recommendedName>
        <fullName evidence="2">NAD-dependent epimerase/dehydratase domain-containing protein</fullName>
    </recommendedName>
</protein>
<dbReference type="InterPro" id="IPR051783">
    <property type="entry name" value="NAD(P)-dependent_oxidoreduct"/>
</dbReference>
<evidence type="ECO:0000256" key="1">
    <source>
        <dbReference type="SAM" id="Phobius"/>
    </source>
</evidence>
<keyword evidence="1" id="KW-1133">Transmembrane helix</keyword>
<dbReference type="Gene3D" id="3.40.50.720">
    <property type="entry name" value="NAD(P)-binding Rossmann-like Domain"/>
    <property type="match status" value="2"/>
</dbReference>
<feature type="domain" description="NAD-dependent epimerase/dehydratase" evidence="2">
    <location>
        <begin position="102"/>
        <end position="337"/>
    </location>
</feature>
<dbReference type="Pfam" id="PF01370">
    <property type="entry name" value="Epimerase"/>
    <property type="match status" value="1"/>
</dbReference>
<keyword evidence="4" id="KW-1185">Reference proteome</keyword>